<reference evidence="2" key="1">
    <citation type="submission" date="2022-07" db="EMBL/GenBank/DDBJ databases">
        <title>Isolation, identification, and degradation of a PFOSA degrading strain from sewage treatment plant.</title>
        <authorList>
            <person name="Zhang L."/>
            <person name="Huo Y."/>
        </authorList>
    </citation>
    <scope>NUCLEOTIDE SEQUENCE</scope>
    <source>
        <strain evidence="2">C1</strain>
    </source>
</reference>
<keyword evidence="3" id="KW-1185">Reference proteome</keyword>
<dbReference type="Proteomes" id="UP001059844">
    <property type="component" value="Chromosome"/>
</dbReference>
<evidence type="ECO:0000313" key="2">
    <source>
        <dbReference type="EMBL" id="UUC45474.1"/>
    </source>
</evidence>
<dbReference type="RefSeq" id="WP_256551169.1">
    <property type="nucleotide sequence ID" value="NZ_CP101751.1"/>
</dbReference>
<organism evidence="2 3">
    <name type="scientific">Flavobacterium cerinum</name>
    <dbReference type="NCBI Taxonomy" id="2502784"/>
    <lineage>
        <taxon>Bacteria</taxon>
        <taxon>Pseudomonadati</taxon>
        <taxon>Bacteroidota</taxon>
        <taxon>Flavobacteriia</taxon>
        <taxon>Flavobacteriales</taxon>
        <taxon>Flavobacteriaceae</taxon>
        <taxon>Flavobacterium</taxon>
    </lineage>
</organism>
<dbReference type="PANTHER" id="PTHR22916">
    <property type="entry name" value="GLYCOSYLTRANSFERASE"/>
    <property type="match status" value="1"/>
</dbReference>
<dbReference type="InterPro" id="IPR001173">
    <property type="entry name" value="Glyco_trans_2-like"/>
</dbReference>
<evidence type="ECO:0000313" key="3">
    <source>
        <dbReference type="Proteomes" id="UP001059844"/>
    </source>
</evidence>
<protein>
    <submittedName>
        <fullName evidence="2">Glycosyltransferase</fullName>
    </submittedName>
</protein>
<name>A0ABY5IRS0_9FLAO</name>
<evidence type="ECO:0000259" key="1">
    <source>
        <dbReference type="Pfam" id="PF00535"/>
    </source>
</evidence>
<dbReference type="Pfam" id="PF00535">
    <property type="entry name" value="Glycos_transf_2"/>
    <property type="match status" value="1"/>
</dbReference>
<dbReference type="SUPFAM" id="SSF53448">
    <property type="entry name" value="Nucleotide-diphospho-sugar transferases"/>
    <property type="match status" value="1"/>
</dbReference>
<dbReference type="Gene3D" id="3.90.550.10">
    <property type="entry name" value="Spore Coat Polysaccharide Biosynthesis Protein SpsA, Chain A"/>
    <property type="match status" value="1"/>
</dbReference>
<dbReference type="CDD" id="cd00761">
    <property type="entry name" value="Glyco_tranf_GTA_type"/>
    <property type="match status" value="1"/>
</dbReference>
<dbReference type="EMBL" id="CP101751">
    <property type="protein sequence ID" value="UUC45474.1"/>
    <property type="molecule type" value="Genomic_DNA"/>
</dbReference>
<feature type="domain" description="Glycosyltransferase 2-like" evidence="1">
    <location>
        <begin position="5"/>
        <end position="165"/>
    </location>
</feature>
<sequence>MAFFSVIIPLYNKQHYIEDTLNSILSQSFSDFEIVIVNDGSTDNSLEKVTAFTDNRIRLFTTENRGVSAARNFAMQQASGSYFAFMDADDFWYPQHLEKLHQTITALDHLSVFTTLLEVERANGIYPANYSNLPGALIQEVDFFETSLSKTILSPYTTAIHKDVFSVIGPFNETISNGEDTEYWIRIGFHYKIGLYNAITARHTYVPGSLSNRRFDMSRFEDFNRFTEPEKSNPAAKKMIDINRFSLALKCKIHNDQANYKRLIRAIDRNNLLPKQRFLLRLPGWALTQLLRFKSYLERKNIRLTAF</sequence>
<dbReference type="InterPro" id="IPR029044">
    <property type="entry name" value="Nucleotide-diphossugar_trans"/>
</dbReference>
<accession>A0ABY5IRS0</accession>
<gene>
    <name evidence="2" type="ORF">NOX80_17860</name>
</gene>
<dbReference type="PANTHER" id="PTHR22916:SF3">
    <property type="entry name" value="UDP-GLCNAC:BETAGAL BETA-1,3-N-ACETYLGLUCOSAMINYLTRANSFERASE-LIKE PROTEIN 1"/>
    <property type="match status" value="1"/>
</dbReference>
<proteinExistence type="predicted"/>